<protein>
    <recommendedName>
        <fullName evidence="4">ER membrane protein complex subunit 2</fullName>
    </recommendedName>
</protein>
<feature type="domain" description="EMC2 TPR-like" evidence="5">
    <location>
        <begin position="89"/>
        <end position="200"/>
    </location>
</feature>
<evidence type="ECO:0000256" key="4">
    <source>
        <dbReference type="RuleBase" id="RU367091"/>
    </source>
</evidence>
<dbReference type="OrthoDB" id="124397at2759"/>
<organism evidence="6 7">
    <name type="scientific">Achlya hypogyna</name>
    <name type="common">Oomycete</name>
    <name type="synonym">Protoachlya hypogyna</name>
    <dbReference type="NCBI Taxonomy" id="1202772"/>
    <lineage>
        <taxon>Eukaryota</taxon>
        <taxon>Sar</taxon>
        <taxon>Stramenopiles</taxon>
        <taxon>Oomycota</taxon>
        <taxon>Saprolegniomycetes</taxon>
        <taxon>Saprolegniales</taxon>
        <taxon>Achlyaceae</taxon>
        <taxon>Achlya</taxon>
    </lineage>
</organism>
<dbReference type="STRING" id="1202772.A0A1V9YYF8"/>
<dbReference type="EMBL" id="JNBR01000591">
    <property type="protein sequence ID" value="OQR90687.1"/>
    <property type="molecule type" value="Genomic_DNA"/>
</dbReference>
<feature type="repeat" description="TPR" evidence="3">
    <location>
        <begin position="157"/>
        <end position="190"/>
    </location>
</feature>
<dbReference type="AlphaFoldDB" id="A0A1V9YYF8"/>
<evidence type="ECO:0000256" key="3">
    <source>
        <dbReference type="PROSITE-ProRule" id="PRU00339"/>
    </source>
</evidence>
<comment type="subunit">
    <text evidence="4">Component of the ER membrane protein complex (EMC).</text>
</comment>
<dbReference type="InterPro" id="IPR019734">
    <property type="entry name" value="TPR_rpt"/>
</dbReference>
<comment type="caution">
    <text evidence="6">The sequence shown here is derived from an EMBL/GenBank/DDBJ whole genome shotgun (WGS) entry which is preliminary data.</text>
</comment>
<evidence type="ECO:0000313" key="6">
    <source>
        <dbReference type="EMBL" id="OQR90687.1"/>
    </source>
</evidence>
<keyword evidence="4" id="KW-0472">Membrane</keyword>
<evidence type="ECO:0000256" key="1">
    <source>
        <dbReference type="ARBA" id="ARBA00022737"/>
    </source>
</evidence>
<dbReference type="GO" id="GO:0072546">
    <property type="term" value="C:EMC complex"/>
    <property type="evidence" value="ECO:0007669"/>
    <property type="project" value="UniProtKB-UniRule"/>
</dbReference>
<evidence type="ECO:0000256" key="2">
    <source>
        <dbReference type="ARBA" id="ARBA00022803"/>
    </source>
</evidence>
<comment type="function">
    <text evidence="4">Part of the endoplasmic reticulum membrane protein complex (EMC) that enables the energy-independent insertion into endoplasmic reticulum membranes of newly synthesized membrane proteins.</text>
</comment>
<dbReference type="InterPro" id="IPR055217">
    <property type="entry name" value="TPR_EMC2"/>
</dbReference>
<accession>A0A1V9YYF8</accession>
<proteinExistence type="inferred from homology"/>
<keyword evidence="7" id="KW-1185">Reference proteome</keyword>
<dbReference type="PANTHER" id="PTHR12760">
    <property type="entry name" value="TETRATRICOPEPTIDE REPEAT PROTEIN"/>
    <property type="match status" value="1"/>
</dbReference>
<gene>
    <name evidence="6" type="ORF">ACHHYP_05324</name>
</gene>
<name>A0A1V9YYF8_ACHHY</name>
<reference evidence="6 7" key="1">
    <citation type="journal article" date="2014" name="Genome Biol. Evol.">
        <title>The secreted proteins of Achlya hypogyna and Thraustotheca clavata identify the ancestral oomycete secretome and reveal gene acquisitions by horizontal gene transfer.</title>
        <authorList>
            <person name="Misner I."/>
            <person name="Blouin N."/>
            <person name="Leonard G."/>
            <person name="Richards T.A."/>
            <person name="Lane C.E."/>
        </authorList>
    </citation>
    <scope>NUCLEOTIDE SEQUENCE [LARGE SCALE GENOMIC DNA]</scope>
    <source>
        <strain evidence="6 7">ATCC 48635</strain>
    </source>
</reference>
<keyword evidence="4" id="KW-0256">Endoplasmic reticulum</keyword>
<evidence type="ECO:0000259" key="5">
    <source>
        <dbReference type="Pfam" id="PF22890"/>
    </source>
</evidence>
<evidence type="ECO:0000313" key="7">
    <source>
        <dbReference type="Proteomes" id="UP000243579"/>
    </source>
</evidence>
<dbReference type="Gene3D" id="1.25.40.10">
    <property type="entry name" value="Tetratricopeptide repeat domain"/>
    <property type="match status" value="1"/>
</dbReference>
<keyword evidence="1" id="KW-0677">Repeat</keyword>
<dbReference type="PROSITE" id="PS50005">
    <property type="entry name" value="TPR"/>
    <property type="match status" value="2"/>
</dbReference>
<dbReference type="InterPro" id="IPR011990">
    <property type="entry name" value="TPR-like_helical_dom_sf"/>
</dbReference>
<dbReference type="SMART" id="SM00028">
    <property type="entry name" value="TPR"/>
    <property type="match status" value="3"/>
</dbReference>
<dbReference type="Pfam" id="PF22890">
    <property type="entry name" value="TPR_EMC2"/>
    <property type="match status" value="1"/>
</dbReference>
<comment type="similarity">
    <text evidence="4">Belongs to the EMC2 family.</text>
</comment>
<dbReference type="Proteomes" id="UP000243579">
    <property type="component" value="Unassembled WGS sequence"/>
</dbReference>
<dbReference type="InterPro" id="IPR039856">
    <property type="entry name" value="EMC2-like"/>
</dbReference>
<sequence>METYEAKVAAAATGDREKGLELLEFIRREKLRAPDESVKVGRALISRGGLGDQAWTVYEQTLLAALDIHDLDLVDSCFLALKKKFPESSRVLRLEGMIMEAQGKYAQADALYKEILAKNPANMLVQKRQVALLRAQGRTEDAIVKLNAVLRCFQTDAAGWCELSDLYLSLGNYKHAAFCYEELILLNPLDAFNHTRLAELYVTIGGNDNLRAARKHFAHALELNGNNTRSLVGLVMCTTAIASTKSGRPDKEDRDLNSRLHQYAVAKLQGVYSELPTAALVNGVLQTTAATFEEQH</sequence>
<keyword evidence="2 3" id="KW-0802">TPR repeat</keyword>
<comment type="subcellular location">
    <subcellularLocation>
        <location evidence="4">Endoplasmic reticulum membrane</location>
        <topology evidence="4">Peripheral membrane protein</topology>
        <orientation evidence="4">Cytoplasmic side</orientation>
    </subcellularLocation>
</comment>
<feature type="repeat" description="TPR" evidence="3">
    <location>
        <begin position="89"/>
        <end position="122"/>
    </location>
</feature>
<dbReference type="SUPFAM" id="SSF48452">
    <property type="entry name" value="TPR-like"/>
    <property type="match status" value="1"/>
</dbReference>